<dbReference type="Proteomes" id="UP000635565">
    <property type="component" value="Unassembled WGS sequence"/>
</dbReference>
<keyword evidence="3" id="KW-1185">Reference proteome</keyword>
<evidence type="ECO:0000256" key="1">
    <source>
        <dbReference type="SAM" id="MobiDB-lite"/>
    </source>
</evidence>
<comment type="caution">
    <text evidence="2">The sequence shown here is derived from an EMBL/GenBank/DDBJ whole genome shotgun (WGS) entry which is preliminary data.</text>
</comment>
<feature type="region of interest" description="Disordered" evidence="1">
    <location>
        <begin position="61"/>
        <end position="92"/>
    </location>
</feature>
<accession>A0ABQ3VPW8</accession>
<evidence type="ECO:0000313" key="3">
    <source>
        <dbReference type="Proteomes" id="UP000635565"/>
    </source>
</evidence>
<proteinExistence type="predicted"/>
<feature type="compositionally biased region" description="Basic and acidic residues" evidence="1">
    <location>
        <begin position="76"/>
        <end position="92"/>
    </location>
</feature>
<sequence length="92" mass="10127">MDELAGYSLRLRRENWANYGLSIGPGDAKHALASGILGALERDGLAIERCNRNGQRCGRGCTTQQPIGDIPTEANESGKHEKKKYQNNEKNN</sequence>
<name>A0ABQ3VPW8_9CHLR</name>
<organism evidence="2 3">
    <name type="scientific">Dictyobacter formicarum</name>
    <dbReference type="NCBI Taxonomy" id="2778368"/>
    <lineage>
        <taxon>Bacteria</taxon>
        <taxon>Bacillati</taxon>
        <taxon>Chloroflexota</taxon>
        <taxon>Ktedonobacteria</taxon>
        <taxon>Ktedonobacterales</taxon>
        <taxon>Dictyobacteraceae</taxon>
        <taxon>Dictyobacter</taxon>
    </lineage>
</organism>
<dbReference type="EMBL" id="BNJJ01000022">
    <property type="protein sequence ID" value="GHO88150.1"/>
    <property type="molecule type" value="Genomic_DNA"/>
</dbReference>
<evidence type="ECO:0000313" key="2">
    <source>
        <dbReference type="EMBL" id="GHO88150.1"/>
    </source>
</evidence>
<reference evidence="2 3" key="1">
    <citation type="journal article" date="2021" name="Int. J. Syst. Evol. Microbiol.">
        <title>Reticulibacter mediterranei gen. nov., sp. nov., within the new family Reticulibacteraceae fam. nov., and Ktedonospora formicarum gen. nov., sp. nov., Ktedonobacter robiniae sp. nov., Dictyobacter formicarum sp. nov. and Dictyobacter arantiisoli sp. nov., belonging to the class Ktedonobacteria.</title>
        <authorList>
            <person name="Yabe S."/>
            <person name="Zheng Y."/>
            <person name="Wang C.M."/>
            <person name="Sakai Y."/>
            <person name="Abe K."/>
            <person name="Yokota A."/>
            <person name="Donadio S."/>
            <person name="Cavaletti L."/>
            <person name="Monciardini P."/>
        </authorList>
    </citation>
    <scope>NUCLEOTIDE SEQUENCE [LARGE SCALE GENOMIC DNA]</scope>
    <source>
        <strain evidence="2 3">SOSP1-9</strain>
    </source>
</reference>
<gene>
    <name evidence="2" type="ORF">KSZ_61560</name>
</gene>
<protein>
    <submittedName>
        <fullName evidence="2">Uncharacterized protein</fullName>
    </submittedName>
</protein>